<protein>
    <submittedName>
        <fullName evidence="1">Sel1 repeat family protein</fullName>
    </submittedName>
</protein>
<dbReference type="EMBL" id="CP034338">
    <property type="protein sequence ID" value="AZL67967.1"/>
    <property type="molecule type" value="Genomic_DNA"/>
</dbReference>
<proteinExistence type="predicted"/>
<dbReference type="Gene3D" id="1.25.40.10">
    <property type="entry name" value="Tetratricopeptide repeat domain"/>
    <property type="match status" value="1"/>
</dbReference>
<evidence type="ECO:0000313" key="2">
    <source>
        <dbReference type="Proteomes" id="UP000268230"/>
    </source>
</evidence>
<dbReference type="InterPro" id="IPR006597">
    <property type="entry name" value="Sel1-like"/>
</dbReference>
<evidence type="ECO:0000313" key="1">
    <source>
        <dbReference type="EMBL" id="AZL67967.1"/>
    </source>
</evidence>
<dbReference type="AlphaFoldDB" id="A0A3S8UI37"/>
<dbReference type="InterPro" id="IPR011990">
    <property type="entry name" value="TPR-like_helical_dom_sf"/>
</dbReference>
<dbReference type="KEGG" id="pory:EJA05_09510"/>
<dbReference type="Pfam" id="PF08238">
    <property type="entry name" value="Sel1"/>
    <property type="match status" value="3"/>
</dbReference>
<gene>
    <name evidence="1" type="ORF">EJA05_09510</name>
</gene>
<dbReference type="Proteomes" id="UP000268230">
    <property type="component" value="Chromosome"/>
</dbReference>
<organism evidence="1 2">
    <name type="scientific">Pseudomonas entomophila</name>
    <dbReference type="NCBI Taxonomy" id="312306"/>
    <lineage>
        <taxon>Bacteria</taxon>
        <taxon>Pseudomonadati</taxon>
        <taxon>Pseudomonadota</taxon>
        <taxon>Gammaproteobacteria</taxon>
        <taxon>Pseudomonadales</taxon>
        <taxon>Pseudomonadaceae</taxon>
        <taxon>Pseudomonas</taxon>
    </lineage>
</organism>
<dbReference type="SUPFAM" id="SSF81901">
    <property type="entry name" value="HCP-like"/>
    <property type="match status" value="1"/>
</dbReference>
<dbReference type="InterPro" id="IPR050767">
    <property type="entry name" value="Sel1_AlgK"/>
</dbReference>
<dbReference type="OrthoDB" id="7004563at2"/>
<dbReference type="PANTHER" id="PTHR11102:SF160">
    <property type="entry name" value="ERAD-ASSOCIATED E3 UBIQUITIN-PROTEIN LIGASE COMPONENT HRD3"/>
    <property type="match status" value="1"/>
</dbReference>
<name>A0A3S8UI37_9PSED</name>
<sequence length="338" mass="37558">MDRPHDTYGHRQIMTRYLTFIALMATVGVCQALEMLGQTTDGYVKAHIKPPPRTVFEVYLDVKRNPYGALGTFDFSHSDERSKTCYRVLGRRTAGPDDVRQVTMASEQGHALCQHLLGTLYEAGNGVSQDLYRARMLYLQAAPNDPTAYVELGRMARDGVGEPVDFVRARALFRQAGPGGVVGLGGLMEQGKGGPQDVQGALNLYMQTTRNFRDPAWGAMRALLDNGMSLDTAQVEKYNQLWISGFQSLQQMKIKRDASLKKFRYTEWMRLTVSYRFPVEQGPPAVSLVESSGDSQLDETVLRVLDKLPMDDPYMAPSGMRTPDMVAPIILGPGFFGS</sequence>
<reference evidence="1 2" key="1">
    <citation type="submission" date="2018-12" db="EMBL/GenBank/DDBJ databases">
        <authorList>
            <person name="Li S."/>
            <person name="Yang R."/>
            <person name="Chen G."/>
            <person name="Zou L."/>
            <person name="Zhang C."/>
            <person name="Chen Y."/>
            <person name="Liu Z."/>
            <person name="Li Y."/>
            <person name="Yan Y."/>
            <person name="Huang M."/>
            <person name="Chen T."/>
        </authorList>
    </citation>
    <scope>NUCLEOTIDE SEQUENCE [LARGE SCALE GENOMIC DNA]</scope>
    <source>
        <strain evidence="1 2">1257</strain>
    </source>
</reference>
<dbReference type="PANTHER" id="PTHR11102">
    <property type="entry name" value="SEL-1-LIKE PROTEIN"/>
    <property type="match status" value="1"/>
</dbReference>
<dbReference type="SMART" id="SM00671">
    <property type="entry name" value="SEL1"/>
    <property type="match status" value="2"/>
</dbReference>
<accession>A0A3S8UI37</accession>